<feature type="transmembrane region" description="Helical" evidence="6">
    <location>
        <begin position="68"/>
        <end position="91"/>
    </location>
</feature>
<accession>A0A7C1JAK6</accession>
<dbReference type="InterPro" id="IPR037294">
    <property type="entry name" value="ABC_BtuC-like"/>
</dbReference>
<name>A0A7C1JAK6_9CHLR</name>
<dbReference type="Pfam" id="PF02653">
    <property type="entry name" value="BPD_transp_2"/>
    <property type="match status" value="2"/>
</dbReference>
<evidence type="ECO:0000313" key="7">
    <source>
        <dbReference type="EMBL" id="HDX30044.1"/>
    </source>
</evidence>
<feature type="transmembrane region" description="Helical" evidence="6">
    <location>
        <begin position="466"/>
        <end position="485"/>
    </location>
</feature>
<sequence length="611" mass="65503">MESFVRTFSDQTINGLVIGNIYAFIAVGLALIFGVGNLINFAHGSVFMVGAYVGWVCMTWWNLPLAVAFVAVALICALIGVIIERFALYPLRNAPPIAPLLATIGVSFMIDQAVQLLFSRNPHAFPNPLIEHRFQIGGVTVSAIDLLIAGVGVAAALTLYAFLRFTRWGWALRATAQDREAALQMGVNVNAVNRMTFAIAAALGGIAGLLVGMYFNTVYPTMSFQATFKGFAAVVLGGLGNVPGAVLGGLLLGLIESYGVAIFGATYRNLFAFVILIAVLVWRPNGLFSLKPRVMQEPLTGTFIAKGRPVPTPGWLIATLIGVALILPILVPNPYLLQILTNAWLLGMVALSVTLVTGTAGQTSLGQAGFMAIGAYASALLMLRLGWPFELSMVGAAFISATLGTLLVFPAFRLRAVYIAIATLAIGEIVNQVILNWESLTNGAMGIAGLTPPSFFGWQMIRPHEMYYFSLVLLCIAALVQWRLVRSPLGRTWRSLREDEIAAQAFGVNLNRYKTLAFGVAAWIAGLSGAVTGHMYTYISHETFTNTTSILALTMVILGGMGNLLGAIVGAVALTALPEIFRGLADYRYLVYGLTLLLVIRFRPQGLLGTD</sequence>
<dbReference type="InterPro" id="IPR001851">
    <property type="entry name" value="ABC_transp_permease"/>
</dbReference>
<evidence type="ECO:0000256" key="6">
    <source>
        <dbReference type="SAM" id="Phobius"/>
    </source>
</evidence>
<evidence type="ECO:0000256" key="5">
    <source>
        <dbReference type="ARBA" id="ARBA00023136"/>
    </source>
</evidence>
<feature type="transmembrane region" description="Helical" evidence="6">
    <location>
        <begin position="231"/>
        <end position="255"/>
    </location>
</feature>
<feature type="transmembrane region" description="Helical" evidence="6">
    <location>
        <begin position="261"/>
        <end position="282"/>
    </location>
</feature>
<dbReference type="EMBL" id="DSMG01000011">
    <property type="protein sequence ID" value="HDX30044.1"/>
    <property type="molecule type" value="Genomic_DNA"/>
</dbReference>
<feature type="transmembrane region" description="Helical" evidence="6">
    <location>
        <begin position="314"/>
        <end position="331"/>
    </location>
</feature>
<dbReference type="AlphaFoldDB" id="A0A7C1JAK6"/>
<dbReference type="InterPro" id="IPR043428">
    <property type="entry name" value="LivM-like"/>
</dbReference>
<dbReference type="PANTHER" id="PTHR30482">
    <property type="entry name" value="HIGH-AFFINITY BRANCHED-CHAIN AMINO ACID TRANSPORT SYSTEM PERMEASE"/>
    <property type="match status" value="1"/>
</dbReference>
<dbReference type="CDD" id="cd06582">
    <property type="entry name" value="TM_PBP1_LivH_like"/>
    <property type="match status" value="1"/>
</dbReference>
<organism evidence="7">
    <name type="scientific">Caldilinea aerophila</name>
    <dbReference type="NCBI Taxonomy" id="133453"/>
    <lineage>
        <taxon>Bacteria</taxon>
        <taxon>Bacillati</taxon>
        <taxon>Chloroflexota</taxon>
        <taxon>Caldilineae</taxon>
        <taxon>Caldilineales</taxon>
        <taxon>Caldilineaceae</taxon>
        <taxon>Caldilinea</taxon>
    </lineage>
</organism>
<feature type="transmembrane region" description="Helical" evidence="6">
    <location>
        <begin position="516"/>
        <end position="539"/>
    </location>
</feature>
<protein>
    <submittedName>
        <fullName evidence="7">ABC transporter permease</fullName>
    </submittedName>
</protein>
<feature type="transmembrane region" description="Helical" evidence="6">
    <location>
        <begin position="12"/>
        <end position="35"/>
    </location>
</feature>
<feature type="transmembrane region" description="Helical" evidence="6">
    <location>
        <begin position="139"/>
        <end position="163"/>
    </location>
</feature>
<comment type="caution">
    <text evidence="7">The sequence shown here is derived from an EMBL/GenBank/DDBJ whole genome shotgun (WGS) entry which is preliminary data.</text>
</comment>
<dbReference type="PANTHER" id="PTHR30482:SF20">
    <property type="entry name" value="HIGH-AFFINITY BRANCHED-CHAIN AMINO ACID TRANSPORT SYSTEM PERMEASE PROTEIN LIVM"/>
    <property type="match status" value="1"/>
</dbReference>
<keyword evidence="4 6" id="KW-1133">Transmembrane helix</keyword>
<reference evidence="7" key="1">
    <citation type="journal article" date="2020" name="mSystems">
        <title>Genome- and Community-Level Interaction Insights into Carbon Utilization and Element Cycling Functions of Hydrothermarchaeota in Hydrothermal Sediment.</title>
        <authorList>
            <person name="Zhou Z."/>
            <person name="Liu Y."/>
            <person name="Xu W."/>
            <person name="Pan J."/>
            <person name="Luo Z.H."/>
            <person name="Li M."/>
        </authorList>
    </citation>
    <scope>NUCLEOTIDE SEQUENCE [LARGE SCALE GENOMIC DNA]</scope>
    <source>
        <strain evidence="7">SpSt-289</strain>
    </source>
</reference>
<dbReference type="Gene3D" id="1.10.3470.10">
    <property type="entry name" value="ABC transporter involved in vitamin B12 uptake, BtuC"/>
    <property type="match status" value="1"/>
</dbReference>
<keyword evidence="3 6" id="KW-0812">Transmembrane</keyword>
<evidence type="ECO:0000256" key="1">
    <source>
        <dbReference type="ARBA" id="ARBA00004651"/>
    </source>
</evidence>
<evidence type="ECO:0000256" key="3">
    <source>
        <dbReference type="ARBA" id="ARBA00022692"/>
    </source>
</evidence>
<feature type="transmembrane region" description="Helical" evidence="6">
    <location>
        <begin position="41"/>
        <end position="61"/>
    </location>
</feature>
<proteinExistence type="predicted"/>
<feature type="transmembrane region" description="Helical" evidence="6">
    <location>
        <begin position="337"/>
        <end position="356"/>
    </location>
</feature>
<feature type="transmembrane region" description="Helical" evidence="6">
    <location>
        <begin position="551"/>
        <end position="577"/>
    </location>
</feature>
<dbReference type="GO" id="GO:0005886">
    <property type="term" value="C:plasma membrane"/>
    <property type="evidence" value="ECO:0007669"/>
    <property type="project" value="UniProtKB-SubCell"/>
</dbReference>
<feature type="transmembrane region" description="Helical" evidence="6">
    <location>
        <begin position="195"/>
        <end position="219"/>
    </location>
</feature>
<keyword evidence="5 6" id="KW-0472">Membrane</keyword>
<dbReference type="GO" id="GO:0015658">
    <property type="term" value="F:branched-chain amino acid transmembrane transporter activity"/>
    <property type="evidence" value="ECO:0007669"/>
    <property type="project" value="InterPro"/>
</dbReference>
<evidence type="ECO:0000256" key="2">
    <source>
        <dbReference type="ARBA" id="ARBA00022475"/>
    </source>
</evidence>
<feature type="transmembrane region" description="Helical" evidence="6">
    <location>
        <begin position="391"/>
        <end position="409"/>
    </location>
</feature>
<feature type="transmembrane region" description="Helical" evidence="6">
    <location>
        <begin position="416"/>
        <end position="435"/>
    </location>
</feature>
<keyword evidence="2" id="KW-1003">Cell membrane</keyword>
<feature type="transmembrane region" description="Helical" evidence="6">
    <location>
        <begin position="589"/>
        <end position="608"/>
    </location>
</feature>
<comment type="subcellular location">
    <subcellularLocation>
        <location evidence="1">Cell membrane</location>
        <topology evidence="1">Multi-pass membrane protein</topology>
    </subcellularLocation>
</comment>
<dbReference type="CDD" id="cd06581">
    <property type="entry name" value="TM_PBP1_LivM_like"/>
    <property type="match status" value="1"/>
</dbReference>
<gene>
    <name evidence="7" type="ORF">ENQ20_00960</name>
</gene>
<evidence type="ECO:0000256" key="4">
    <source>
        <dbReference type="ARBA" id="ARBA00022989"/>
    </source>
</evidence>